<feature type="transmembrane region" description="Helical" evidence="1">
    <location>
        <begin position="313"/>
        <end position="334"/>
    </location>
</feature>
<reference evidence="3 4" key="1">
    <citation type="submission" date="2019-04" db="EMBL/GenBank/DDBJ databases">
        <title>Thalassotalea guangxiensis sp. nov., isolated from sediment of the coastal wetland.</title>
        <authorList>
            <person name="Zheng S."/>
            <person name="Zhang D."/>
        </authorList>
    </citation>
    <scope>NUCLEOTIDE SEQUENCE [LARGE SCALE GENOMIC DNA]</scope>
    <source>
        <strain evidence="3 4">ZS-4</strain>
    </source>
</reference>
<protein>
    <submittedName>
        <fullName evidence="3">Protein BatD</fullName>
    </submittedName>
</protein>
<dbReference type="AlphaFoldDB" id="A0A4U1B7K7"/>
<evidence type="ECO:0000313" key="3">
    <source>
        <dbReference type="EMBL" id="TKB45891.1"/>
    </source>
</evidence>
<dbReference type="Proteomes" id="UP000307999">
    <property type="component" value="Unassembled WGS sequence"/>
</dbReference>
<keyword evidence="1" id="KW-0472">Membrane</keyword>
<organism evidence="3 4">
    <name type="scientific">Thalassotalea mangrovi</name>
    <dbReference type="NCBI Taxonomy" id="2572245"/>
    <lineage>
        <taxon>Bacteria</taxon>
        <taxon>Pseudomonadati</taxon>
        <taxon>Pseudomonadota</taxon>
        <taxon>Gammaproteobacteria</taxon>
        <taxon>Alteromonadales</taxon>
        <taxon>Colwelliaceae</taxon>
        <taxon>Thalassotalea</taxon>
    </lineage>
</organism>
<evidence type="ECO:0000256" key="2">
    <source>
        <dbReference type="SAM" id="SignalP"/>
    </source>
</evidence>
<comment type="caution">
    <text evidence="3">The sequence shown here is derived from an EMBL/GenBank/DDBJ whole genome shotgun (WGS) entry which is preliminary data.</text>
</comment>
<dbReference type="PANTHER" id="PTHR40940:SF1">
    <property type="entry name" value="PROTEIN BATD"/>
    <property type="match status" value="1"/>
</dbReference>
<keyword evidence="4" id="KW-1185">Reference proteome</keyword>
<keyword evidence="1" id="KW-0812">Transmembrane</keyword>
<dbReference type="EMBL" id="SWDB01000011">
    <property type="protein sequence ID" value="TKB45891.1"/>
    <property type="molecule type" value="Genomic_DNA"/>
</dbReference>
<feature type="chain" id="PRO_5020863862" evidence="2">
    <location>
        <begin position="32"/>
        <end position="457"/>
    </location>
</feature>
<name>A0A4U1B7K7_9GAMM</name>
<accession>A0A4U1B7K7</accession>
<evidence type="ECO:0000313" key="4">
    <source>
        <dbReference type="Proteomes" id="UP000307999"/>
    </source>
</evidence>
<keyword evidence="1" id="KW-1133">Transmembrane helix</keyword>
<proteinExistence type="predicted"/>
<gene>
    <name evidence="3" type="ORF">E8M12_06485</name>
</gene>
<evidence type="ECO:0000256" key="1">
    <source>
        <dbReference type="SAM" id="Phobius"/>
    </source>
</evidence>
<dbReference type="PANTHER" id="PTHR40940">
    <property type="entry name" value="PROTEIN BATD-RELATED"/>
    <property type="match status" value="1"/>
</dbReference>
<keyword evidence="2" id="KW-0732">Signal</keyword>
<dbReference type="OrthoDB" id="5293418at2"/>
<sequence length="457" mass="52660">MVTNPMRIRGKRTVNKFILGFAVLIPLLAAANDDKPDIARLIADNQLQISLTRQTPKSTIARQAVILQIEVATNRWFSRGTQINKFHLDNAVVLPFDGAAFNSSRMIDGVTWAIQSREITLYPLVQGDFNIPAIDVFVSVNTEEYGVVEGNWQSAPLSFYVSQPKQLALVDHYVVTEKFKVQIDSDFDRSASYQIGDSVTQTVKISAQQVPAMMLPELIDPDIEGINIYSEAPVLNDQRQRGEFSSSRSQTRTLVFEQAGDYQIPAQTFYYWDPERSALQKKKLAGFSVTIATDPTQRPVSEKNQQLIPVETIPWTMIIITSVVLLLLVVALKFRQQLRKFYRTVTRQQRRHYRRDYISACHEERYRQASEYLYQFLRTGKAHYPTLQDYFPMQPQRTYLQELFALAYDINEPNPNKKLVTRGRFARRKMLSLLHPRAMPESNNRESMEILQLNPRD</sequence>
<feature type="signal peptide" evidence="2">
    <location>
        <begin position="1"/>
        <end position="31"/>
    </location>
</feature>
<dbReference type="InterPro" id="IPR025738">
    <property type="entry name" value="BatD"/>
</dbReference>